<dbReference type="Gene3D" id="3.20.20.100">
    <property type="entry name" value="NADP-dependent oxidoreductase domain"/>
    <property type="match status" value="1"/>
</dbReference>
<evidence type="ECO:0000313" key="4">
    <source>
        <dbReference type="Proteomes" id="UP000317036"/>
    </source>
</evidence>
<proteinExistence type="predicted"/>
<dbReference type="InterPro" id="IPR036812">
    <property type="entry name" value="NAD(P)_OxRdtase_dom_sf"/>
</dbReference>
<dbReference type="SUPFAM" id="SSF51430">
    <property type="entry name" value="NAD(P)-linked oxidoreductase"/>
    <property type="match status" value="1"/>
</dbReference>
<name>A0A559KFN4_9BACL</name>
<keyword evidence="1" id="KW-0560">Oxidoreductase</keyword>
<feature type="domain" description="NADP-dependent oxidoreductase" evidence="2">
    <location>
        <begin position="19"/>
        <end position="306"/>
    </location>
</feature>
<dbReference type="Proteomes" id="UP000317036">
    <property type="component" value="Unassembled WGS sequence"/>
</dbReference>
<comment type="caution">
    <text evidence="3">The sequence shown here is derived from an EMBL/GenBank/DDBJ whole genome shotgun (WGS) entry which is preliminary data.</text>
</comment>
<dbReference type="GO" id="GO:0005829">
    <property type="term" value="C:cytosol"/>
    <property type="evidence" value="ECO:0007669"/>
    <property type="project" value="TreeGrafter"/>
</dbReference>
<dbReference type="Pfam" id="PF00248">
    <property type="entry name" value="Aldo_ket_red"/>
    <property type="match status" value="1"/>
</dbReference>
<dbReference type="InterPro" id="IPR050523">
    <property type="entry name" value="AKR_Detox_Biosynth"/>
</dbReference>
<dbReference type="InterPro" id="IPR023210">
    <property type="entry name" value="NADP_OxRdtase_dom"/>
</dbReference>
<protein>
    <submittedName>
        <fullName evidence="3">Aldo/keto reductase</fullName>
    </submittedName>
</protein>
<dbReference type="GO" id="GO:0016491">
    <property type="term" value="F:oxidoreductase activity"/>
    <property type="evidence" value="ECO:0007669"/>
    <property type="project" value="UniProtKB-KW"/>
</dbReference>
<reference evidence="3 4" key="1">
    <citation type="submission" date="2019-07" db="EMBL/GenBank/DDBJ databases">
        <authorList>
            <person name="Kim J."/>
        </authorList>
    </citation>
    <scope>NUCLEOTIDE SEQUENCE [LARGE SCALE GENOMIC DNA]</scope>
    <source>
        <strain evidence="3 4">JC52</strain>
    </source>
</reference>
<accession>A0A559KFN4</accession>
<dbReference type="PANTHER" id="PTHR43364">
    <property type="entry name" value="NADH-SPECIFIC METHYLGLYOXAL REDUCTASE-RELATED"/>
    <property type="match status" value="1"/>
</dbReference>
<evidence type="ECO:0000313" key="3">
    <source>
        <dbReference type="EMBL" id="TVY10927.1"/>
    </source>
</evidence>
<evidence type="ECO:0000259" key="2">
    <source>
        <dbReference type="Pfam" id="PF00248"/>
    </source>
</evidence>
<gene>
    <name evidence="3" type="ORF">FPZ49_05470</name>
</gene>
<dbReference type="AlphaFoldDB" id="A0A559KFN4"/>
<dbReference type="RefSeq" id="WP_144844327.1">
    <property type="nucleotide sequence ID" value="NZ_VNJI01000005.1"/>
</dbReference>
<dbReference type="CDD" id="cd19082">
    <property type="entry name" value="AKR_AKR10A1_2"/>
    <property type="match status" value="1"/>
</dbReference>
<dbReference type="OrthoDB" id="9773828at2"/>
<sequence length="310" mass="34815">MKRLLVQGVQLPCSQMIMGSDYFKTVNQAHVNSMLDAYADMGGNTIDTAHGYGEGESERAIGAWLRSRNNRERVLILTKGAHHDENGPRVNPQAITSDLTESLERLQTNYVDFYALHRDDPNVPVEPIIDILNEHIAAGKIRAIGGSNWTHQRLQEANEYAARQGLQGFTFSSTNLSLAKPNIPRWPGCVSADEATCAWHQRHEFPLFSWSSLAGGFMTGRYSPDNTDNEEMMRVYYNDRNWKRIEHANQLAAEKGVTLAQISLAYVFNQSFPTCAIVAAHTHAELQANRVAAELTLTEQEVRWLDLSNE</sequence>
<evidence type="ECO:0000256" key="1">
    <source>
        <dbReference type="ARBA" id="ARBA00023002"/>
    </source>
</evidence>
<keyword evidence="4" id="KW-1185">Reference proteome</keyword>
<organism evidence="3 4">
    <name type="scientific">Paenibacillus cremeus</name>
    <dbReference type="NCBI Taxonomy" id="2163881"/>
    <lineage>
        <taxon>Bacteria</taxon>
        <taxon>Bacillati</taxon>
        <taxon>Bacillota</taxon>
        <taxon>Bacilli</taxon>
        <taxon>Bacillales</taxon>
        <taxon>Paenibacillaceae</taxon>
        <taxon>Paenibacillus</taxon>
    </lineage>
</organism>
<dbReference type="EMBL" id="VNJI01000005">
    <property type="protein sequence ID" value="TVY10927.1"/>
    <property type="molecule type" value="Genomic_DNA"/>
</dbReference>
<dbReference type="PANTHER" id="PTHR43364:SF4">
    <property type="entry name" value="NAD(P)-LINKED OXIDOREDUCTASE SUPERFAMILY PROTEIN"/>
    <property type="match status" value="1"/>
</dbReference>